<dbReference type="GO" id="GO:0051536">
    <property type="term" value="F:iron-sulfur cluster binding"/>
    <property type="evidence" value="ECO:0007669"/>
    <property type="project" value="UniProtKB-KW"/>
</dbReference>
<gene>
    <name evidence="7" type="ORF">Sangu_3124600</name>
</gene>
<reference evidence="7" key="1">
    <citation type="submission" date="2020-06" db="EMBL/GenBank/DDBJ databases">
        <authorList>
            <person name="Li T."/>
            <person name="Hu X."/>
            <person name="Zhang T."/>
            <person name="Song X."/>
            <person name="Zhang H."/>
            <person name="Dai N."/>
            <person name="Sheng W."/>
            <person name="Hou X."/>
            <person name="Wei L."/>
        </authorList>
    </citation>
    <scope>NUCLEOTIDE SEQUENCE</scope>
    <source>
        <strain evidence="7">G01</strain>
        <tissue evidence="7">Leaf</tissue>
    </source>
</reference>
<keyword evidence="4" id="KW-0479">Metal-binding</keyword>
<keyword evidence="6" id="KW-0411">Iron-sulfur</keyword>
<name>A0AAW2K285_9LAMI</name>
<dbReference type="EMBL" id="JACGWK010000342">
    <property type="protein sequence ID" value="KAL0300367.1"/>
    <property type="molecule type" value="Genomic_DNA"/>
</dbReference>
<dbReference type="InterPro" id="IPR042265">
    <property type="entry name" value="DPH1/DPH2_3"/>
</dbReference>
<dbReference type="NCBIfam" id="TIGR00322">
    <property type="entry name" value="diphth2_R"/>
    <property type="match status" value="1"/>
</dbReference>
<dbReference type="GO" id="GO:0017183">
    <property type="term" value="P:protein histidyl modification to diphthamide"/>
    <property type="evidence" value="ECO:0007669"/>
    <property type="project" value="InterPro"/>
</dbReference>
<dbReference type="InterPro" id="IPR016435">
    <property type="entry name" value="DPH1/DPH2"/>
</dbReference>
<sequence>MAIDLLSVAYILHNQVLFGLEYAHAIPDIENLLACHAPSVCGGGISMFEHLYADVSCSVMIPSETCIRAVGNECLVEETSQHYKVGGLSWTLPQGRKMEDYLLFWIGLENPAFANVVLTFNSCEIVRYDPTEDCLMTDLSQQKKILRRRYYLVEKAKDANMIGILVGTLGAAGYLHMIHRMRELITKAGKKSYTFVMGRPNPAKLANFPECDVFVNVSCAQTALLDSKEFLAPIITPFEAMLALDRGSQWTGAYVVEFQDLIGSTPSLSREQSEEARFSFLQGAYVEDLDLQGLHCIIITNVSQADNLEPDKDEILALVNTTEKALQVCDKDRQSVIKSVAQSGAEYFASRSYHGLDINSTNALPEKFLTGRSGKASGYKDEKTEQ</sequence>
<dbReference type="Gene3D" id="3.40.50.11860">
    <property type="entry name" value="Diphthamide synthesis DPH1/DPH2 domain 3"/>
    <property type="match status" value="1"/>
</dbReference>
<proteinExistence type="inferred from homology"/>
<dbReference type="FunFam" id="3.40.50.11860:FF:000001">
    <property type="entry name" value="2-(3-amino-3-carboxypropyl)histidine synthase subunit 2"/>
    <property type="match status" value="1"/>
</dbReference>
<dbReference type="PANTHER" id="PTHR10762">
    <property type="entry name" value="DIPHTHAMIDE BIOSYNTHESIS PROTEIN"/>
    <property type="match status" value="1"/>
</dbReference>
<evidence type="ECO:0000256" key="6">
    <source>
        <dbReference type="ARBA" id="ARBA00023014"/>
    </source>
</evidence>
<dbReference type="GO" id="GO:0046872">
    <property type="term" value="F:metal ion binding"/>
    <property type="evidence" value="ECO:0007669"/>
    <property type="project" value="UniProtKB-KW"/>
</dbReference>
<evidence type="ECO:0000256" key="3">
    <source>
        <dbReference type="ARBA" id="ARBA00006179"/>
    </source>
</evidence>
<dbReference type="SFLD" id="SFLDS00032">
    <property type="entry name" value="Radical_SAM_3-amino-3-carboxyp"/>
    <property type="match status" value="1"/>
</dbReference>
<reference evidence="7" key="2">
    <citation type="journal article" date="2024" name="Plant">
        <title>Genomic evolution and insights into agronomic trait innovations of Sesamum species.</title>
        <authorList>
            <person name="Miao H."/>
            <person name="Wang L."/>
            <person name="Qu L."/>
            <person name="Liu H."/>
            <person name="Sun Y."/>
            <person name="Le M."/>
            <person name="Wang Q."/>
            <person name="Wei S."/>
            <person name="Zheng Y."/>
            <person name="Lin W."/>
            <person name="Duan Y."/>
            <person name="Cao H."/>
            <person name="Xiong S."/>
            <person name="Wang X."/>
            <person name="Wei L."/>
            <person name="Li C."/>
            <person name="Ma Q."/>
            <person name="Ju M."/>
            <person name="Zhao R."/>
            <person name="Li G."/>
            <person name="Mu C."/>
            <person name="Tian Q."/>
            <person name="Mei H."/>
            <person name="Zhang T."/>
            <person name="Gao T."/>
            <person name="Zhang H."/>
        </authorList>
    </citation>
    <scope>NUCLEOTIDE SEQUENCE</scope>
    <source>
        <strain evidence="7">G01</strain>
    </source>
</reference>
<comment type="cofactor">
    <cofactor evidence="1">
        <name>[4Fe-4S] cluster</name>
        <dbReference type="ChEBI" id="CHEBI:49883"/>
    </cofactor>
</comment>
<protein>
    <submittedName>
        <fullName evidence="7">2-(3-amino-3-carboxypropyl)histidine synthase subunit</fullName>
    </submittedName>
</protein>
<evidence type="ECO:0000256" key="2">
    <source>
        <dbReference type="ARBA" id="ARBA00005156"/>
    </source>
</evidence>
<dbReference type="GO" id="GO:0090560">
    <property type="term" value="F:2-(3-amino-3-carboxypropyl)histidine synthase activity"/>
    <property type="evidence" value="ECO:0007669"/>
    <property type="project" value="InterPro"/>
</dbReference>
<evidence type="ECO:0000256" key="4">
    <source>
        <dbReference type="ARBA" id="ARBA00022723"/>
    </source>
</evidence>
<evidence type="ECO:0000256" key="1">
    <source>
        <dbReference type="ARBA" id="ARBA00001966"/>
    </source>
</evidence>
<organism evidence="7">
    <name type="scientific">Sesamum angustifolium</name>
    <dbReference type="NCBI Taxonomy" id="2727405"/>
    <lineage>
        <taxon>Eukaryota</taxon>
        <taxon>Viridiplantae</taxon>
        <taxon>Streptophyta</taxon>
        <taxon>Embryophyta</taxon>
        <taxon>Tracheophyta</taxon>
        <taxon>Spermatophyta</taxon>
        <taxon>Magnoliopsida</taxon>
        <taxon>eudicotyledons</taxon>
        <taxon>Gunneridae</taxon>
        <taxon>Pentapetalae</taxon>
        <taxon>asterids</taxon>
        <taxon>lamiids</taxon>
        <taxon>Lamiales</taxon>
        <taxon>Pedaliaceae</taxon>
        <taxon>Sesamum</taxon>
    </lineage>
</organism>
<comment type="similarity">
    <text evidence="3">Belongs to the DPH1/DPH2 family. DPH2 subfamily.</text>
</comment>
<dbReference type="Pfam" id="PF01866">
    <property type="entry name" value="Diphthamide_syn"/>
    <property type="match status" value="1"/>
</dbReference>
<dbReference type="PANTHER" id="PTHR10762:SF2">
    <property type="entry name" value="2-(3-AMINO-3-CARBOXYPROPYL)HISTIDINE SYNTHASE SUBUNIT 2"/>
    <property type="match status" value="1"/>
</dbReference>
<evidence type="ECO:0000313" key="7">
    <source>
        <dbReference type="EMBL" id="KAL0300367.1"/>
    </source>
</evidence>
<comment type="caution">
    <text evidence="7">The sequence shown here is derived from an EMBL/GenBank/DDBJ whole genome shotgun (WGS) entry which is preliminary data.</text>
</comment>
<comment type="pathway">
    <text evidence="2">Protein modification; peptidyl-diphthamide biosynthesis.</text>
</comment>
<evidence type="ECO:0000256" key="5">
    <source>
        <dbReference type="ARBA" id="ARBA00023004"/>
    </source>
</evidence>
<keyword evidence="5" id="KW-0408">Iron</keyword>
<accession>A0AAW2K285</accession>
<dbReference type="AlphaFoldDB" id="A0AAW2K285"/>